<evidence type="ECO:0000313" key="7">
    <source>
        <dbReference type="EMBL" id="SKA26557.1"/>
    </source>
</evidence>
<keyword evidence="3 6" id="KW-0812">Transmembrane</keyword>
<feature type="transmembrane region" description="Helical" evidence="6">
    <location>
        <begin position="101"/>
        <end position="122"/>
    </location>
</feature>
<dbReference type="PANTHER" id="PTHR34857:SF2">
    <property type="entry name" value="SLL0384 PROTEIN"/>
    <property type="match status" value="1"/>
</dbReference>
<keyword evidence="4 6" id="KW-1133">Transmembrane helix</keyword>
<accession>A0A1T4SEG3</accession>
<name>A0A1T4SEG3_9ACTN</name>
<evidence type="ECO:0000256" key="2">
    <source>
        <dbReference type="ARBA" id="ARBA00022475"/>
    </source>
</evidence>
<evidence type="ECO:0000256" key="6">
    <source>
        <dbReference type="SAM" id="Phobius"/>
    </source>
</evidence>
<dbReference type="EMBL" id="FUWS01000009">
    <property type="protein sequence ID" value="SKA26557.1"/>
    <property type="molecule type" value="Genomic_DNA"/>
</dbReference>
<proteinExistence type="predicted"/>
<feature type="transmembrane region" description="Helical" evidence="6">
    <location>
        <begin position="74"/>
        <end position="95"/>
    </location>
</feature>
<keyword evidence="2" id="KW-1003">Cell membrane</keyword>
<dbReference type="AlphaFoldDB" id="A0A1T4SEG3"/>
<dbReference type="OrthoDB" id="6400at2"/>
<dbReference type="InterPro" id="IPR003339">
    <property type="entry name" value="ABC/ECF_trnsptr_transmembrane"/>
</dbReference>
<comment type="subcellular location">
    <subcellularLocation>
        <location evidence="1">Membrane</location>
        <topology evidence="1">Multi-pass membrane protein</topology>
    </subcellularLocation>
</comment>
<dbReference type="Pfam" id="PF02361">
    <property type="entry name" value="CbiQ"/>
    <property type="match status" value="1"/>
</dbReference>
<evidence type="ECO:0000256" key="3">
    <source>
        <dbReference type="ARBA" id="ARBA00022692"/>
    </source>
</evidence>
<evidence type="ECO:0000256" key="4">
    <source>
        <dbReference type="ARBA" id="ARBA00022989"/>
    </source>
</evidence>
<keyword evidence="5 6" id="KW-0472">Membrane</keyword>
<dbReference type="InterPro" id="IPR051611">
    <property type="entry name" value="ECF_transporter_component"/>
</dbReference>
<dbReference type="PANTHER" id="PTHR34857">
    <property type="entry name" value="SLL0384 PROTEIN"/>
    <property type="match status" value="1"/>
</dbReference>
<dbReference type="GO" id="GO:0005886">
    <property type="term" value="C:plasma membrane"/>
    <property type="evidence" value="ECO:0007669"/>
    <property type="project" value="UniProtKB-ARBA"/>
</dbReference>
<feature type="transmembrane region" description="Helical" evidence="6">
    <location>
        <begin position="181"/>
        <end position="198"/>
    </location>
</feature>
<sequence length="259" mass="26255">MSTVAPRDDIVAEREPSVGGARTWLRRVNPAAKLLAALIMAFGLLVVVDPVTGGVALAAGLALVPFSGVGRRTLLLVGVPFLVMGLSSGVVNLLFGEEGALGALGAAIRVMAIALPGVLAGVTTDPTDLADALVQRLRVPERPALGALAALRLVPLLAGQWRTLTLARRARGLDAGGNPVTAAAIFAGKVFALLVRSIRTGTLLATAMEARAFGTGPRTQARNSPWGNGDTAVVAGAVLVVAAAHGTSLAVGTWTPLFG</sequence>
<keyword evidence="8" id="KW-1185">Reference proteome</keyword>
<dbReference type="Proteomes" id="UP000190637">
    <property type="component" value="Unassembled WGS sequence"/>
</dbReference>
<evidence type="ECO:0000256" key="1">
    <source>
        <dbReference type="ARBA" id="ARBA00004141"/>
    </source>
</evidence>
<evidence type="ECO:0000256" key="5">
    <source>
        <dbReference type="ARBA" id="ARBA00023136"/>
    </source>
</evidence>
<gene>
    <name evidence="7" type="ORF">SAMN02745673_03446</name>
</gene>
<dbReference type="RefSeq" id="WP_078762707.1">
    <property type="nucleotide sequence ID" value="NZ_FUWS01000009.1"/>
</dbReference>
<organism evidence="7 8">
    <name type="scientific">Marinactinospora thermotolerans DSM 45154</name>
    <dbReference type="NCBI Taxonomy" id="1122192"/>
    <lineage>
        <taxon>Bacteria</taxon>
        <taxon>Bacillati</taxon>
        <taxon>Actinomycetota</taxon>
        <taxon>Actinomycetes</taxon>
        <taxon>Streptosporangiales</taxon>
        <taxon>Nocardiopsidaceae</taxon>
        <taxon>Marinactinospora</taxon>
    </lineage>
</organism>
<dbReference type="STRING" id="1122192.SAMN02745673_03446"/>
<protein>
    <submittedName>
        <fullName evidence="7">Energy-coupling factor transport system permease protein</fullName>
    </submittedName>
</protein>
<reference evidence="7 8" key="1">
    <citation type="submission" date="2017-02" db="EMBL/GenBank/DDBJ databases">
        <authorList>
            <person name="Peterson S.W."/>
        </authorList>
    </citation>
    <scope>NUCLEOTIDE SEQUENCE [LARGE SCALE GENOMIC DNA]</scope>
    <source>
        <strain evidence="7 8">DSM 45154</strain>
    </source>
</reference>
<dbReference type="CDD" id="cd16914">
    <property type="entry name" value="EcfT"/>
    <property type="match status" value="1"/>
</dbReference>
<evidence type="ECO:0000313" key="8">
    <source>
        <dbReference type="Proteomes" id="UP000190637"/>
    </source>
</evidence>
<feature type="transmembrane region" description="Helical" evidence="6">
    <location>
        <begin position="34"/>
        <end position="62"/>
    </location>
</feature>